<comment type="caution">
    <text evidence="1">The sequence shown here is derived from an EMBL/GenBank/DDBJ whole genome shotgun (WGS) entry which is preliminary data.</text>
</comment>
<keyword evidence="2" id="KW-1185">Reference proteome</keyword>
<dbReference type="Proteomes" id="UP000823941">
    <property type="component" value="Chromosome 19"/>
</dbReference>
<gene>
    <name evidence="1" type="ORF">JYU34_014354</name>
</gene>
<reference evidence="1 2" key="1">
    <citation type="submission" date="2021-06" db="EMBL/GenBank/DDBJ databases">
        <title>A haploid diamondback moth (Plutella xylostella L.) genome assembly resolves 31 chromosomes and identifies a diamide resistance mutation.</title>
        <authorList>
            <person name="Ward C.M."/>
            <person name="Perry K.D."/>
            <person name="Baker G."/>
            <person name="Powis K."/>
            <person name="Heckel D.G."/>
            <person name="Baxter S.W."/>
        </authorList>
    </citation>
    <scope>NUCLEOTIDE SEQUENCE [LARGE SCALE GENOMIC DNA]</scope>
    <source>
        <strain evidence="1 2">LV</strain>
        <tissue evidence="1">Single pupa</tissue>
    </source>
</reference>
<evidence type="ECO:0000313" key="1">
    <source>
        <dbReference type="EMBL" id="KAG7301409.1"/>
    </source>
</evidence>
<evidence type="ECO:0000313" key="2">
    <source>
        <dbReference type="Proteomes" id="UP000823941"/>
    </source>
</evidence>
<accession>A0ABQ7Q852</accession>
<proteinExistence type="predicted"/>
<protein>
    <submittedName>
        <fullName evidence="1">Uncharacterized protein</fullName>
    </submittedName>
</protein>
<organism evidence="1 2">
    <name type="scientific">Plutella xylostella</name>
    <name type="common">Diamondback moth</name>
    <name type="synonym">Plutella maculipennis</name>
    <dbReference type="NCBI Taxonomy" id="51655"/>
    <lineage>
        <taxon>Eukaryota</taxon>
        <taxon>Metazoa</taxon>
        <taxon>Ecdysozoa</taxon>
        <taxon>Arthropoda</taxon>
        <taxon>Hexapoda</taxon>
        <taxon>Insecta</taxon>
        <taxon>Pterygota</taxon>
        <taxon>Neoptera</taxon>
        <taxon>Endopterygota</taxon>
        <taxon>Lepidoptera</taxon>
        <taxon>Glossata</taxon>
        <taxon>Ditrysia</taxon>
        <taxon>Yponomeutoidea</taxon>
        <taxon>Plutellidae</taxon>
        <taxon>Plutella</taxon>
    </lineage>
</organism>
<sequence length="95" mass="10573">MPATNPDGYEFSRSHKKAVCFWSGSFVEQNAIKEKWYPLQRSGQQPELRLLVAVEPGVPQPLQPGALLRPSAFSEPDTRAVRDVLLNNAGRIKLA</sequence>
<dbReference type="EMBL" id="JAHIBW010000019">
    <property type="protein sequence ID" value="KAG7301409.1"/>
    <property type="molecule type" value="Genomic_DNA"/>
</dbReference>
<name>A0ABQ7Q852_PLUXY</name>